<dbReference type="PANTHER" id="PTHR23065">
    <property type="entry name" value="PROLINE-SERINE-THREONINE PHOSPHATASE INTERACTING PROTEIN 1"/>
    <property type="match status" value="1"/>
</dbReference>
<dbReference type="SUPFAM" id="SSF103657">
    <property type="entry name" value="BAR/IMD domain-like"/>
    <property type="match status" value="1"/>
</dbReference>
<dbReference type="Gene3D" id="1.20.1270.60">
    <property type="entry name" value="Arfaptin homology (AH) domain/BAR domain"/>
    <property type="match status" value="1"/>
</dbReference>
<sequence>MEDSSARVQYPSMLVIDPPPLCRIAALDKLTSLRPRQQSSLQPTQAAQTLNDRVKRINRINIEIADWLQERRRVEEQYVTGLRRLALLKLANSQTELGVFQEPWERIVQAANTIAGSHYELARHIERDVEAPLRGFHQRPDATNMTTMCSNLTSMAKTLEEAQHASEKLEKKGGKASTHKVDTVSAKLESATQQWESQAPYIFESLQALDETRVNHMRDVLTQYQTHEADCARRVQDATAETLAQVIEVSTEAEVLGFASRTTAGKPRVPTLDSTRRSSTAETYASTAPPSTGGSAALAPPSALQPTPPESQRDDQPSPTPVAPEPAPEHKPDSKLRRLGTLFGARRRQSVHGGFGLSPQKGGSSTFGRLGSRDGRGVSPRGSSSNLHESRLAALAEAPPLPRAPQQEETTTQKPSHEGTNGVAASDNLMDAPVPAGVVGRANGTHESTLLPEEPRPQPQAQATQGQVSSPPTKDAEGFTIPAPVNDPISAAQKEAAAAGDEADQLFKLNIQNKPVEEEDPDEKRAALSNVANSLKSNPVMRRAGTMRGRRDVRNTIYAPSPNVADSFTEGSVPGLTGSPSLPSSFSSRPTAVAALASEPSIAGTSDTRSVRSGNSLGSLPNVKHADMTGPGLNSSIVESVSVLFEGSELKNASISGEIAFVNNPSDENMFKTHETIRINNFTNLEKIGPNRIFVQNTSPDQPDQFSLDMSYLAKTAPAFSYRVFAPESEPLSLGQNAPLLLNPVWKPQGDKLGLLIQYQLNPSTHLKAPVSLHNVVIFATYEGRANGAQTKPSGTHLRDKHIVYWRLGDITLTPEPQKIICRIIGAEGIEPAAGHVEARWEYTVPEGGAAGSGISISRLQESKGKGKEVISNDPFADEDASPAADQTWVDVPLTRKLVGGKYEAR</sequence>
<dbReference type="PROSITE" id="PS51072">
    <property type="entry name" value="MHD"/>
    <property type="match status" value="1"/>
</dbReference>
<dbReference type="GO" id="GO:0005886">
    <property type="term" value="C:plasma membrane"/>
    <property type="evidence" value="ECO:0007669"/>
    <property type="project" value="TreeGrafter"/>
</dbReference>
<evidence type="ECO:0000313" key="5">
    <source>
        <dbReference type="Proteomes" id="UP000029964"/>
    </source>
</evidence>
<feature type="compositionally biased region" description="Low complexity" evidence="2">
    <location>
        <begin position="288"/>
        <end position="305"/>
    </location>
</feature>
<organism evidence="4 5">
    <name type="scientific">Hapsidospora chrysogenum (strain ATCC 11550 / CBS 779.69 / DSM 880 / IAM 14645 / JCM 23072 / IMI 49137)</name>
    <name type="common">Acremonium chrysogenum</name>
    <dbReference type="NCBI Taxonomy" id="857340"/>
    <lineage>
        <taxon>Eukaryota</taxon>
        <taxon>Fungi</taxon>
        <taxon>Dikarya</taxon>
        <taxon>Ascomycota</taxon>
        <taxon>Pezizomycotina</taxon>
        <taxon>Sordariomycetes</taxon>
        <taxon>Hypocreomycetidae</taxon>
        <taxon>Hypocreales</taxon>
        <taxon>Bionectriaceae</taxon>
        <taxon>Hapsidospora</taxon>
    </lineage>
</organism>
<name>A0A086T7J3_HAPC1</name>
<comment type="caution">
    <text evidence="4">The sequence shown here is derived from an EMBL/GenBank/DDBJ whole genome shotgun (WGS) entry which is preliminary data.</text>
</comment>
<reference evidence="5" key="1">
    <citation type="journal article" date="2014" name="Genome Announc.">
        <title>Genome sequence and annotation of Acremonium chrysogenum, producer of the beta-lactam antibiotic cephalosporin C.</title>
        <authorList>
            <person name="Terfehr D."/>
            <person name="Dahlmann T.A."/>
            <person name="Specht T."/>
            <person name="Zadra I."/>
            <person name="Kuernsteiner H."/>
            <person name="Kueck U."/>
        </authorList>
    </citation>
    <scope>NUCLEOTIDE SEQUENCE [LARGE SCALE GENOMIC DNA]</scope>
    <source>
        <strain evidence="5">ATCC 11550 / CBS 779.69 / DSM 880 / IAM 14645 / JCM 23072 / IMI 49137</strain>
    </source>
</reference>
<accession>A0A086T7J3</accession>
<dbReference type="CDD" id="cd07650">
    <property type="entry name" value="F-BAR_Syp1p_like"/>
    <property type="match status" value="1"/>
</dbReference>
<dbReference type="Pfam" id="PF10291">
    <property type="entry name" value="muHD"/>
    <property type="match status" value="1"/>
</dbReference>
<feature type="compositionally biased region" description="Low complexity" evidence="2">
    <location>
        <begin position="392"/>
        <end position="409"/>
    </location>
</feature>
<feature type="region of interest" description="Disordered" evidence="2">
    <location>
        <begin position="864"/>
        <end position="885"/>
    </location>
</feature>
<feature type="compositionally biased region" description="Polar residues" evidence="2">
    <location>
        <begin position="277"/>
        <end position="286"/>
    </location>
</feature>
<protein>
    <submittedName>
        <fullName evidence="4">Cytoskeletal protein-like protein</fullName>
    </submittedName>
</protein>
<evidence type="ECO:0000256" key="1">
    <source>
        <dbReference type="ARBA" id="ARBA00022583"/>
    </source>
</evidence>
<dbReference type="GO" id="GO:0030139">
    <property type="term" value="C:endocytic vesicle"/>
    <property type="evidence" value="ECO:0007669"/>
    <property type="project" value="TreeGrafter"/>
</dbReference>
<dbReference type="GO" id="GO:0006897">
    <property type="term" value="P:endocytosis"/>
    <property type="evidence" value="ECO:0007669"/>
    <property type="project" value="UniProtKB-KW"/>
</dbReference>
<proteinExistence type="predicted"/>
<dbReference type="GO" id="GO:0032185">
    <property type="term" value="P:septin cytoskeleton organization"/>
    <property type="evidence" value="ECO:0007669"/>
    <property type="project" value="TreeGrafter"/>
</dbReference>
<evidence type="ECO:0000259" key="3">
    <source>
        <dbReference type="PROSITE" id="PS51072"/>
    </source>
</evidence>
<gene>
    <name evidence="4" type="ORF">ACRE_039030</name>
</gene>
<keyword evidence="5" id="KW-1185">Reference proteome</keyword>
<dbReference type="GO" id="GO:0032153">
    <property type="term" value="C:cell division site"/>
    <property type="evidence" value="ECO:0007669"/>
    <property type="project" value="TreeGrafter"/>
</dbReference>
<feature type="region of interest" description="Disordered" evidence="2">
    <location>
        <begin position="264"/>
        <end position="335"/>
    </location>
</feature>
<keyword evidence="1" id="KW-0254">Endocytosis</keyword>
<feature type="compositionally biased region" description="Low complexity" evidence="2">
    <location>
        <begin position="491"/>
        <end position="500"/>
    </location>
</feature>
<dbReference type="InterPro" id="IPR001060">
    <property type="entry name" value="FCH_dom"/>
</dbReference>
<dbReference type="FunFam" id="1.20.1270.60:FF:000102">
    <property type="entry name" value="WGS project CABT00000000 data, contig 2.23"/>
    <property type="match status" value="1"/>
</dbReference>
<dbReference type="InterPro" id="IPR018808">
    <property type="entry name" value="Muniscin_C"/>
</dbReference>
<dbReference type="AlphaFoldDB" id="A0A086T7J3"/>
<dbReference type="STRING" id="857340.A0A086T7J3"/>
<dbReference type="InterPro" id="IPR028565">
    <property type="entry name" value="MHD"/>
</dbReference>
<dbReference type="EMBL" id="JPKY01000034">
    <property type="protein sequence ID" value="KFH45325.1"/>
    <property type="molecule type" value="Genomic_DNA"/>
</dbReference>
<dbReference type="SMART" id="SM00055">
    <property type="entry name" value="FCH"/>
    <property type="match status" value="1"/>
</dbReference>
<feature type="region of interest" description="Disordered" evidence="2">
    <location>
        <begin position="347"/>
        <end position="503"/>
    </location>
</feature>
<dbReference type="OrthoDB" id="331602at2759"/>
<evidence type="ECO:0000313" key="4">
    <source>
        <dbReference type="EMBL" id="KFH45325.1"/>
    </source>
</evidence>
<dbReference type="InterPro" id="IPR027267">
    <property type="entry name" value="AH/BAR_dom_sf"/>
</dbReference>
<dbReference type="PANTHER" id="PTHR23065:SF54">
    <property type="entry name" value="SUPPRESSOR OF YEAST PROFILIN DELETION"/>
    <property type="match status" value="1"/>
</dbReference>
<feature type="domain" description="MHD" evidence="3">
    <location>
        <begin position="630"/>
        <end position="891"/>
    </location>
</feature>
<evidence type="ECO:0000256" key="2">
    <source>
        <dbReference type="SAM" id="MobiDB-lite"/>
    </source>
</evidence>
<dbReference type="Proteomes" id="UP000029964">
    <property type="component" value="Unassembled WGS sequence"/>
</dbReference>
<dbReference type="HOGENOM" id="CLU_011037_0_0_1"/>